<protein>
    <recommendedName>
        <fullName evidence="4">CST complex subunit CTC1</fullName>
    </recommendedName>
</protein>
<evidence type="ECO:0000256" key="8">
    <source>
        <dbReference type="ARBA" id="ARBA00023242"/>
    </source>
</evidence>
<dbReference type="Proteomes" id="UP001179952">
    <property type="component" value="Unassembled WGS sequence"/>
</dbReference>
<dbReference type="GO" id="GO:0010833">
    <property type="term" value="P:telomere maintenance via telomere lengthening"/>
    <property type="evidence" value="ECO:0007669"/>
    <property type="project" value="TreeGrafter"/>
</dbReference>
<dbReference type="AlphaFoldDB" id="A0AAV9AZK7"/>
<accession>A0AAV9AZK7</accession>
<dbReference type="GO" id="GO:1990879">
    <property type="term" value="C:CST complex"/>
    <property type="evidence" value="ECO:0007669"/>
    <property type="project" value="TreeGrafter"/>
</dbReference>
<evidence type="ECO:0000313" key="10">
    <source>
        <dbReference type="EMBL" id="KAK1269376.1"/>
    </source>
</evidence>
<evidence type="ECO:0000256" key="9">
    <source>
        <dbReference type="SAM" id="MobiDB-lite"/>
    </source>
</evidence>
<evidence type="ECO:0000256" key="4">
    <source>
        <dbReference type="ARBA" id="ARBA00016175"/>
    </source>
</evidence>
<dbReference type="Pfam" id="PF15491">
    <property type="entry name" value="CTC1_2"/>
    <property type="match status" value="1"/>
</dbReference>
<feature type="region of interest" description="Disordered" evidence="9">
    <location>
        <begin position="21"/>
        <end position="55"/>
    </location>
</feature>
<sequence>MEPPKTLSIADLINRSLPLSGSVSLLPPSKPPNIPTSSTPPKPSPLQNPNPSILPSLNHPSLITGTVHLPLDGPSSNPCVGGCLSFSDGSATVCCAVLDFDLTLLGSRIEVLAWNFVPSGDRGGLLEIVRWGFANPASGSVHGCLSVLVPPPSRDERFSAKARAFGLLRSVSPVFAVPSDGGNLVGFIAEVVACECGVCGGDRSASDLLEGGNCHSFGKPVLVYFYGPVPTSSWHPAVTKLLGVVILITGLKRKLVCVGGEESQLMLVTTGRTAVYQTRTGDVCGLIGGKALPEKSELCTYNGVVTGVYMKGLVVELDGKVWLLLTDRSLTLPHTVRVGALISAMNVHLVYPKYSWVKMLLLGACVKTSIDVKSFSPFYSRRRSQSMLGKFTESLTFSARFWVLLIISCFKRKFAGILSEKDILGSKKVVHMSNFINNSEELWKTFLSQSQYNATAISKDNKTSLCSCEGWFADIVFQLLDATGSLDVVIPDLPSNFDGQCVLELQDDPVIMSESSLFAEAILLPWGLDLSGEGLPKENWGWFSPLYHSSRAEKLLRLHEIVIRTSPGRLTSRKSTPHRTQDTISYPLKKMLKKHHRITIKNGGSMEDSSCLNLSSSGHSNQVLTISEETLLKRVILNACAGPVINVVGNVIDANSLSRVERELAEMQVGMLPIANIWATEVVCTDPLSEARYLLSELSPE</sequence>
<dbReference type="PANTHER" id="PTHR14865:SF2">
    <property type="entry name" value="CST COMPLEX SUBUNIT CTC1"/>
    <property type="match status" value="1"/>
</dbReference>
<organism evidence="10 11">
    <name type="scientific">Acorus gramineus</name>
    <name type="common">Dwarf sweet flag</name>
    <dbReference type="NCBI Taxonomy" id="55184"/>
    <lineage>
        <taxon>Eukaryota</taxon>
        <taxon>Viridiplantae</taxon>
        <taxon>Streptophyta</taxon>
        <taxon>Embryophyta</taxon>
        <taxon>Tracheophyta</taxon>
        <taxon>Spermatophyta</taxon>
        <taxon>Magnoliopsida</taxon>
        <taxon>Liliopsida</taxon>
        <taxon>Acoraceae</taxon>
        <taxon>Acorus</taxon>
    </lineage>
</organism>
<keyword evidence="11" id="KW-1185">Reference proteome</keyword>
<proteinExistence type="inferred from homology"/>
<evidence type="ECO:0000256" key="7">
    <source>
        <dbReference type="ARBA" id="ARBA00023125"/>
    </source>
</evidence>
<dbReference type="GO" id="GO:0045740">
    <property type="term" value="P:positive regulation of DNA replication"/>
    <property type="evidence" value="ECO:0007669"/>
    <property type="project" value="TreeGrafter"/>
</dbReference>
<evidence type="ECO:0000256" key="3">
    <source>
        <dbReference type="ARBA" id="ARBA00006332"/>
    </source>
</evidence>
<reference evidence="10" key="1">
    <citation type="journal article" date="2023" name="Nat. Commun.">
        <title>Diploid and tetraploid genomes of Acorus and the evolution of monocots.</title>
        <authorList>
            <person name="Ma L."/>
            <person name="Liu K.W."/>
            <person name="Li Z."/>
            <person name="Hsiao Y.Y."/>
            <person name="Qi Y."/>
            <person name="Fu T."/>
            <person name="Tang G.D."/>
            <person name="Zhang D."/>
            <person name="Sun W.H."/>
            <person name="Liu D.K."/>
            <person name="Li Y."/>
            <person name="Chen G.Z."/>
            <person name="Liu X.D."/>
            <person name="Liao X.Y."/>
            <person name="Jiang Y.T."/>
            <person name="Yu X."/>
            <person name="Hao Y."/>
            <person name="Huang J."/>
            <person name="Zhao X.W."/>
            <person name="Ke S."/>
            <person name="Chen Y.Y."/>
            <person name="Wu W.L."/>
            <person name="Hsu J.L."/>
            <person name="Lin Y.F."/>
            <person name="Huang M.D."/>
            <person name="Li C.Y."/>
            <person name="Huang L."/>
            <person name="Wang Z.W."/>
            <person name="Zhao X."/>
            <person name="Zhong W.Y."/>
            <person name="Peng D.H."/>
            <person name="Ahmad S."/>
            <person name="Lan S."/>
            <person name="Zhang J.S."/>
            <person name="Tsai W.C."/>
            <person name="Van de Peer Y."/>
            <person name="Liu Z.J."/>
        </authorList>
    </citation>
    <scope>NUCLEOTIDE SEQUENCE</scope>
    <source>
        <strain evidence="10">SCP</strain>
    </source>
</reference>
<comment type="similarity">
    <text evidence="3">Belongs to the CTC1 family.</text>
</comment>
<reference evidence="10" key="2">
    <citation type="submission" date="2023-06" db="EMBL/GenBank/DDBJ databases">
        <authorList>
            <person name="Ma L."/>
            <person name="Liu K.-W."/>
            <person name="Li Z."/>
            <person name="Hsiao Y.-Y."/>
            <person name="Qi Y."/>
            <person name="Fu T."/>
            <person name="Tang G."/>
            <person name="Zhang D."/>
            <person name="Sun W.-H."/>
            <person name="Liu D.-K."/>
            <person name="Li Y."/>
            <person name="Chen G.-Z."/>
            <person name="Liu X.-D."/>
            <person name="Liao X.-Y."/>
            <person name="Jiang Y.-T."/>
            <person name="Yu X."/>
            <person name="Hao Y."/>
            <person name="Huang J."/>
            <person name="Zhao X.-W."/>
            <person name="Ke S."/>
            <person name="Chen Y.-Y."/>
            <person name="Wu W.-L."/>
            <person name="Hsu J.-L."/>
            <person name="Lin Y.-F."/>
            <person name="Huang M.-D."/>
            <person name="Li C.-Y."/>
            <person name="Huang L."/>
            <person name="Wang Z.-W."/>
            <person name="Zhao X."/>
            <person name="Zhong W.-Y."/>
            <person name="Peng D.-H."/>
            <person name="Ahmad S."/>
            <person name="Lan S."/>
            <person name="Zhang J.-S."/>
            <person name="Tsai W.-C."/>
            <person name="Van De Peer Y."/>
            <person name="Liu Z.-J."/>
        </authorList>
    </citation>
    <scope>NUCLEOTIDE SEQUENCE</scope>
    <source>
        <strain evidence="10">SCP</strain>
        <tissue evidence="10">Leaves</tissue>
    </source>
</reference>
<name>A0AAV9AZK7_ACOGR</name>
<dbReference type="PANTHER" id="PTHR14865">
    <property type="entry name" value="CST COMPLEX SUBUNIT CTC1"/>
    <property type="match status" value="1"/>
</dbReference>
<keyword evidence="5" id="KW-0158">Chromosome</keyword>
<keyword evidence="6" id="KW-0779">Telomere</keyword>
<keyword evidence="8" id="KW-0539">Nucleus</keyword>
<dbReference type="InterPro" id="IPR028262">
    <property type="entry name" value="CTC1_plant"/>
</dbReference>
<evidence type="ECO:0000313" key="11">
    <source>
        <dbReference type="Proteomes" id="UP001179952"/>
    </source>
</evidence>
<dbReference type="InterPro" id="IPR042617">
    <property type="entry name" value="CTC1-like"/>
</dbReference>
<dbReference type="GO" id="GO:0042162">
    <property type="term" value="F:telomeric DNA binding"/>
    <property type="evidence" value="ECO:0007669"/>
    <property type="project" value="TreeGrafter"/>
</dbReference>
<gene>
    <name evidence="10" type="ORF">QJS04_geneDACA006523</name>
</gene>
<feature type="compositionally biased region" description="Pro residues" evidence="9">
    <location>
        <begin position="28"/>
        <end position="48"/>
    </location>
</feature>
<evidence type="ECO:0000256" key="1">
    <source>
        <dbReference type="ARBA" id="ARBA00004123"/>
    </source>
</evidence>
<evidence type="ECO:0000256" key="6">
    <source>
        <dbReference type="ARBA" id="ARBA00022895"/>
    </source>
</evidence>
<comment type="caution">
    <text evidence="10">The sequence shown here is derived from an EMBL/GenBank/DDBJ whole genome shotgun (WGS) entry which is preliminary data.</text>
</comment>
<evidence type="ECO:0000256" key="2">
    <source>
        <dbReference type="ARBA" id="ARBA00004574"/>
    </source>
</evidence>
<dbReference type="EMBL" id="JAUJYN010000006">
    <property type="protein sequence ID" value="KAK1269376.1"/>
    <property type="molecule type" value="Genomic_DNA"/>
</dbReference>
<comment type="subcellular location">
    <subcellularLocation>
        <location evidence="2">Chromosome</location>
        <location evidence="2">Telomere</location>
    </subcellularLocation>
    <subcellularLocation>
        <location evidence="1">Nucleus</location>
    </subcellularLocation>
</comment>
<dbReference type="GO" id="GO:0003697">
    <property type="term" value="F:single-stranded DNA binding"/>
    <property type="evidence" value="ECO:0007669"/>
    <property type="project" value="TreeGrafter"/>
</dbReference>
<evidence type="ECO:0000256" key="5">
    <source>
        <dbReference type="ARBA" id="ARBA00022454"/>
    </source>
</evidence>
<keyword evidence="7" id="KW-0238">DNA-binding</keyword>